<comment type="similarity">
    <text evidence="1">Belongs to the zygin family.</text>
</comment>
<protein>
    <submittedName>
        <fullName evidence="6">Uncharacterized protein</fullName>
    </submittedName>
</protein>
<dbReference type="Proteomes" id="UP000681722">
    <property type="component" value="Unassembled WGS sequence"/>
</dbReference>
<dbReference type="InterPro" id="IPR015797">
    <property type="entry name" value="NUDIX_hydrolase-like_dom_sf"/>
</dbReference>
<evidence type="ECO:0000256" key="4">
    <source>
        <dbReference type="SAM" id="MobiDB-lite"/>
    </source>
</evidence>
<evidence type="ECO:0000256" key="5">
    <source>
        <dbReference type="SAM" id="Phobius"/>
    </source>
</evidence>
<dbReference type="PANTHER" id="PTHR12394:SF12">
    <property type="entry name" value="LD08195P"/>
    <property type="match status" value="1"/>
</dbReference>
<feature type="region of interest" description="Disordered" evidence="4">
    <location>
        <begin position="168"/>
        <end position="187"/>
    </location>
</feature>
<dbReference type="OrthoDB" id="7959977at2759"/>
<dbReference type="InterPro" id="IPR011680">
    <property type="entry name" value="FEZ"/>
</dbReference>
<dbReference type="InterPro" id="IPR045325">
    <property type="entry name" value="TMEM70/TMEM186/TMEM223"/>
</dbReference>
<proteinExistence type="inferred from homology"/>
<dbReference type="GO" id="GO:0005737">
    <property type="term" value="C:cytoplasm"/>
    <property type="evidence" value="ECO:0007669"/>
    <property type="project" value="TreeGrafter"/>
</dbReference>
<dbReference type="SUPFAM" id="SSF55811">
    <property type="entry name" value="Nudix"/>
    <property type="match status" value="1"/>
</dbReference>
<sequence>MNKLLKKNEENKQQTQSVMSIMTLLRKYNSEQEDSRITNNSFLHQRETLTNQIGTIGIDNNASYDDDNSYQSTKKKKNDKSLTIDFCEKFLYCNDLLQAARINSTQKQQRSVKQPQSSNLESKVNRPRRQSKSKMTRLTLEEKQLFDEEQILSSRQEIIAHACSRRKASGHRKIPRQNSLSYPSEKKPTTLEQISTDSMDSISRLPIHRLCRKGAYPNTEIQRFCIEDENVPWSIEIPEYNAPYYTDPSILLQLPKSEEKALTTLINGVDPEYVLHDIMWNVFDTNYNVDRRTKNPFGEYKIDDLGYPLNPLGRTGMRGRGQLPRWAVNYKTHLILLRFTNEMDKKTQKQKYKYIVEKRDHYWRLPSTRATSCDRNAVLYTLREFLNSMYKLWYDVDIIPSHIQNKLSSLTDNLIYVSSAYIDDIVNTDNAWLETVVYCYVQNRSMENIIDLDDLFPPDLDKKEYFTWNSLSRTSELLESERDLLKLIAKTQNAYCPGFVLKNSWSKKIFDEKLIAYDNPCAPLVKFSTDEWNDFIEMTDDHQLKHGETQQPLGENLFRSLSLEDLVKSFDNTINCCFPNELYENKNSNLNIKDDVHLKSLKQDLVATSRTWSELIENLRHSLLNELKLPHIEKSCQLAMSTINQFSIDKEISSIDDVEEDELREQLDMHSVIVPNISNLEPFLTAEQVISEIDFILQESCIDMTPDSGFSDDNSDMLDLRTRIHYLSNGENLDFGKRTYLKTQSVFSLNEIYEELESSVKELSDTLVQELAFRDELEFEKETKNTFISLVLSIQNKRRQHQLDKRHKRRSVVEKGEPGMYLTTVIPFDRDQTSLSAEHLQSLNKILYAINDDSPQVPELLTNYILKESSSAFINAEQQRLQNVLVYKSNERYVGILAAVGVVQFFFMQCASYYSYQLFGTVTAKKENLTPESTMIDRFATIISTNRFRISAALTTSFLSLAIMTACLVYPARYVRKLYLLKDGKSAGIITFATWKSGRKFTVPLVDLSIRTSRHTNTQLNQMKIRGHRFSYLINKRDGKFTSEGLEIFDNIIALKRF</sequence>
<dbReference type="Pfam" id="PF25969">
    <property type="entry name" value="NUDT9_N"/>
    <property type="match status" value="1"/>
</dbReference>
<keyword evidence="2" id="KW-0597">Phosphoprotein</keyword>
<evidence type="ECO:0000256" key="2">
    <source>
        <dbReference type="ARBA" id="ARBA00022553"/>
    </source>
</evidence>
<dbReference type="Gene3D" id="3.90.79.10">
    <property type="entry name" value="Nucleoside Triphosphate Pyrophosphohydrolase"/>
    <property type="match status" value="1"/>
</dbReference>
<keyword evidence="5" id="KW-0472">Membrane</keyword>
<feature type="transmembrane region" description="Helical" evidence="5">
    <location>
        <begin position="950"/>
        <end position="972"/>
    </location>
</feature>
<accession>A0A813QEU5</accession>
<evidence type="ECO:0000313" key="8">
    <source>
        <dbReference type="Proteomes" id="UP000663829"/>
    </source>
</evidence>
<dbReference type="AlphaFoldDB" id="A0A813QEU5"/>
<evidence type="ECO:0000256" key="3">
    <source>
        <dbReference type="ARBA" id="ARBA00023054"/>
    </source>
</evidence>
<dbReference type="Pfam" id="PF06979">
    <property type="entry name" value="TMEM70"/>
    <property type="match status" value="1"/>
</dbReference>
<comment type="caution">
    <text evidence="6">The sequence shown here is derived from an EMBL/GenBank/DDBJ whole genome shotgun (WGS) entry which is preliminary data.</text>
</comment>
<evidence type="ECO:0000256" key="1">
    <source>
        <dbReference type="ARBA" id="ARBA00006788"/>
    </source>
</evidence>
<reference evidence="6" key="1">
    <citation type="submission" date="2021-02" db="EMBL/GenBank/DDBJ databases">
        <authorList>
            <person name="Nowell W R."/>
        </authorList>
    </citation>
    <scope>NUCLEOTIDE SEQUENCE</scope>
</reference>
<dbReference type="Pfam" id="PF07763">
    <property type="entry name" value="FEZ"/>
    <property type="match status" value="1"/>
</dbReference>
<evidence type="ECO:0000313" key="7">
    <source>
        <dbReference type="EMBL" id="CAF3547821.1"/>
    </source>
</evidence>
<feature type="region of interest" description="Disordered" evidence="4">
    <location>
        <begin position="105"/>
        <end position="135"/>
    </location>
</feature>
<dbReference type="GO" id="GO:0030424">
    <property type="term" value="C:axon"/>
    <property type="evidence" value="ECO:0007669"/>
    <property type="project" value="TreeGrafter"/>
</dbReference>
<dbReference type="EMBL" id="CAJNOQ010000164">
    <property type="protein sequence ID" value="CAF0766383.1"/>
    <property type="molecule type" value="Genomic_DNA"/>
</dbReference>
<feature type="compositionally biased region" description="Polar residues" evidence="4">
    <location>
        <begin position="105"/>
        <end position="122"/>
    </location>
</feature>
<organism evidence="6 8">
    <name type="scientific">Didymodactylos carnosus</name>
    <dbReference type="NCBI Taxonomy" id="1234261"/>
    <lineage>
        <taxon>Eukaryota</taxon>
        <taxon>Metazoa</taxon>
        <taxon>Spiralia</taxon>
        <taxon>Gnathifera</taxon>
        <taxon>Rotifera</taxon>
        <taxon>Eurotatoria</taxon>
        <taxon>Bdelloidea</taxon>
        <taxon>Philodinida</taxon>
        <taxon>Philodinidae</taxon>
        <taxon>Didymodactylos</taxon>
    </lineage>
</organism>
<dbReference type="EMBL" id="CAJOBC010000164">
    <property type="protein sequence ID" value="CAF3547821.1"/>
    <property type="molecule type" value="Genomic_DNA"/>
</dbReference>
<feature type="compositionally biased region" description="Basic residues" evidence="4">
    <location>
        <begin position="125"/>
        <end position="135"/>
    </location>
</feature>
<feature type="transmembrane region" description="Helical" evidence="5">
    <location>
        <begin position="893"/>
        <end position="916"/>
    </location>
</feature>
<gene>
    <name evidence="6" type="ORF">GPM918_LOCUS1673</name>
    <name evidence="7" type="ORF">SRO942_LOCUS1673</name>
</gene>
<dbReference type="PANTHER" id="PTHR12394">
    <property type="entry name" value="ZYGIN"/>
    <property type="match status" value="1"/>
</dbReference>
<evidence type="ECO:0000313" key="6">
    <source>
        <dbReference type="EMBL" id="CAF0766383.1"/>
    </source>
</evidence>
<name>A0A813QEU5_9BILA</name>
<keyword evidence="8" id="KW-1185">Reference proteome</keyword>
<keyword evidence="5" id="KW-1133">Transmembrane helix</keyword>
<dbReference type="Proteomes" id="UP000663829">
    <property type="component" value="Unassembled WGS sequence"/>
</dbReference>
<keyword evidence="3" id="KW-0175">Coiled coil</keyword>
<keyword evidence="5" id="KW-0812">Transmembrane</keyword>